<accession>A0AB39L5E0</accession>
<dbReference type="KEGG" id="spue:AB5L97_03350"/>
<evidence type="ECO:0008006" key="2">
    <source>
        <dbReference type="Google" id="ProtNLM"/>
    </source>
</evidence>
<dbReference type="EMBL" id="CP163302">
    <property type="protein sequence ID" value="XDP46071.1"/>
    <property type="molecule type" value="Genomic_DNA"/>
</dbReference>
<gene>
    <name evidence="1" type="ORF">AB5L97_03350</name>
</gene>
<proteinExistence type="predicted"/>
<organism evidence="1">
    <name type="scientific">Sinomonas puerhi</name>
    <dbReference type="NCBI Taxonomy" id="3238584"/>
    <lineage>
        <taxon>Bacteria</taxon>
        <taxon>Bacillati</taxon>
        <taxon>Actinomycetota</taxon>
        <taxon>Actinomycetes</taxon>
        <taxon>Micrococcales</taxon>
        <taxon>Micrococcaceae</taxon>
        <taxon>Sinomonas</taxon>
    </lineage>
</organism>
<protein>
    <recommendedName>
        <fullName evidence="2">Secreted protein</fullName>
    </recommendedName>
</protein>
<sequence>MEHSALIAFALIIPTLNDESRSALPNAPIVDDGRGHTPRLAAARAWLATALHRAAWAVEPNPWTTAAARLAPSSS</sequence>
<reference evidence="1" key="1">
    <citation type="submission" date="2024-07" db="EMBL/GenBank/DDBJ databases">
        <authorList>
            <person name="fu j."/>
        </authorList>
    </citation>
    <scope>NUCLEOTIDE SEQUENCE</scope>
    <source>
        <strain evidence="1">P10A9</strain>
    </source>
</reference>
<evidence type="ECO:0000313" key="1">
    <source>
        <dbReference type="EMBL" id="XDP46071.1"/>
    </source>
</evidence>
<name>A0AB39L5E0_9MICC</name>
<dbReference type="AlphaFoldDB" id="A0AB39L5E0"/>
<dbReference type="RefSeq" id="WP_369046459.1">
    <property type="nucleotide sequence ID" value="NZ_CP163302.1"/>
</dbReference>